<dbReference type="GO" id="GO:0006281">
    <property type="term" value="P:DNA repair"/>
    <property type="evidence" value="ECO:0007669"/>
    <property type="project" value="TreeGrafter"/>
</dbReference>
<dbReference type="SFLD" id="SFLDG01129">
    <property type="entry name" value="C1.5:_HAD__Beta-PGM__Phosphata"/>
    <property type="match status" value="1"/>
</dbReference>
<gene>
    <name evidence="1" type="ORF">K8V01_11895</name>
</gene>
<dbReference type="AlphaFoldDB" id="A0A921STX8"/>
<keyword evidence="1" id="KW-0378">Hydrolase</keyword>
<dbReference type="GO" id="GO:0008967">
    <property type="term" value="F:phosphoglycolate phosphatase activity"/>
    <property type="evidence" value="ECO:0007669"/>
    <property type="project" value="TreeGrafter"/>
</dbReference>
<dbReference type="InterPro" id="IPR050155">
    <property type="entry name" value="HAD-like_hydrolase_sf"/>
</dbReference>
<evidence type="ECO:0000313" key="1">
    <source>
        <dbReference type="EMBL" id="HJG87699.1"/>
    </source>
</evidence>
<reference evidence="1" key="1">
    <citation type="journal article" date="2021" name="PeerJ">
        <title>Extensive microbial diversity within the chicken gut microbiome revealed by metagenomics and culture.</title>
        <authorList>
            <person name="Gilroy R."/>
            <person name="Ravi A."/>
            <person name="Getino M."/>
            <person name="Pursley I."/>
            <person name="Horton D.L."/>
            <person name="Alikhan N.F."/>
            <person name="Baker D."/>
            <person name="Gharbi K."/>
            <person name="Hall N."/>
            <person name="Watson M."/>
            <person name="Adriaenssens E.M."/>
            <person name="Foster-Nyarko E."/>
            <person name="Jarju S."/>
            <person name="Secka A."/>
            <person name="Antonio M."/>
            <person name="Oren A."/>
            <person name="Chaudhuri R.R."/>
            <person name="La Ragione R."/>
            <person name="Hildebrand F."/>
            <person name="Pallen M.J."/>
        </authorList>
    </citation>
    <scope>NUCLEOTIDE SEQUENCE</scope>
    <source>
        <strain evidence="1">CHK179-5677</strain>
    </source>
</reference>
<dbReference type="EMBL" id="DYUC01000118">
    <property type="protein sequence ID" value="HJG87699.1"/>
    <property type="molecule type" value="Genomic_DNA"/>
</dbReference>
<dbReference type="NCBIfam" id="TIGR01549">
    <property type="entry name" value="HAD-SF-IA-v1"/>
    <property type="match status" value="1"/>
</dbReference>
<reference evidence="1" key="2">
    <citation type="submission" date="2021-09" db="EMBL/GenBank/DDBJ databases">
        <authorList>
            <person name="Gilroy R."/>
        </authorList>
    </citation>
    <scope>NUCLEOTIDE SEQUENCE</scope>
    <source>
        <strain evidence="1">CHK179-5677</strain>
    </source>
</reference>
<dbReference type="InterPro" id="IPR023198">
    <property type="entry name" value="PGP-like_dom2"/>
</dbReference>
<organism evidence="1 2">
    <name type="scientific">Pseudoflavonifractor capillosus</name>
    <dbReference type="NCBI Taxonomy" id="106588"/>
    <lineage>
        <taxon>Bacteria</taxon>
        <taxon>Bacillati</taxon>
        <taxon>Bacillota</taxon>
        <taxon>Clostridia</taxon>
        <taxon>Eubacteriales</taxon>
        <taxon>Oscillospiraceae</taxon>
        <taxon>Pseudoflavonifractor</taxon>
    </lineage>
</organism>
<accession>A0A921STX8</accession>
<name>A0A921STX8_9FIRM</name>
<proteinExistence type="predicted"/>
<dbReference type="SFLD" id="SFLDS00003">
    <property type="entry name" value="Haloacid_Dehalogenase"/>
    <property type="match status" value="1"/>
</dbReference>
<dbReference type="Gene3D" id="1.10.150.240">
    <property type="entry name" value="Putative phosphatase, domain 2"/>
    <property type="match status" value="1"/>
</dbReference>
<dbReference type="InterPro" id="IPR006439">
    <property type="entry name" value="HAD-SF_hydro_IA"/>
</dbReference>
<evidence type="ECO:0000313" key="2">
    <source>
        <dbReference type="Proteomes" id="UP000760668"/>
    </source>
</evidence>
<dbReference type="Gene3D" id="3.40.50.1000">
    <property type="entry name" value="HAD superfamily/HAD-like"/>
    <property type="match status" value="1"/>
</dbReference>
<dbReference type="PANTHER" id="PTHR43434:SF1">
    <property type="entry name" value="PHOSPHOGLYCOLATE PHOSPHATASE"/>
    <property type="match status" value="1"/>
</dbReference>
<dbReference type="Proteomes" id="UP000760668">
    <property type="component" value="Unassembled WGS sequence"/>
</dbReference>
<dbReference type="Pfam" id="PF13419">
    <property type="entry name" value="HAD_2"/>
    <property type="match status" value="1"/>
</dbReference>
<protein>
    <submittedName>
        <fullName evidence="1">HAD family hydrolase</fullName>
    </submittedName>
</protein>
<dbReference type="InterPro" id="IPR041492">
    <property type="entry name" value="HAD_2"/>
</dbReference>
<sequence>MFDGVLFDLDGTLWNATVRICESWNRALARHPEIARPPVTVPEVEATMGLLLPDIARRILPGEREETRAMVLKEQEGEEFALLRTQGGVLYPAVEETLAALSARAKLFVVSNCQDGYIQTFYAAHKLERYFTGFECAGRTGRPKSHNIALVARQYGLARPVYVGDTLLDCTSAREAGVPFLHAAYGFGGPIAGVPAVHSFAGIPAALAAMCPP</sequence>
<comment type="caution">
    <text evidence="1">The sequence shown here is derived from an EMBL/GenBank/DDBJ whole genome shotgun (WGS) entry which is preliminary data.</text>
</comment>
<dbReference type="InterPro" id="IPR036412">
    <property type="entry name" value="HAD-like_sf"/>
</dbReference>
<dbReference type="PANTHER" id="PTHR43434">
    <property type="entry name" value="PHOSPHOGLYCOLATE PHOSPHATASE"/>
    <property type="match status" value="1"/>
</dbReference>
<dbReference type="InterPro" id="IPR023214">
    <property type="entry name" value="HAD_sf"/>
</dbReference>
<dbReference type="RefSeq" id="WP_294531731.1">
    <property type="nucleotide sequence ID" value="NZ_DYUC01000118.1"/>
</dbReference>
<dbReference type="SUPFAM" id="SSF56784">
    <property type="entry name" value="HAD-like"/>
    <property type="match status" value="1"/>
</dbReference>